<sequence>MGELLNRLLIILNNGSENTTYHHIANIMLVNFNSLRNMTISDIADLCYVSKSTISKFARHIGFEDFSELKLASSYKSDKLSNNLNFNDNILSFLLESTEDEYIDRIIDDLMLMKKSLNFSKIDQLVDYIVKYDKVAAFGLLFSESAAMDFQMKLAYNEKYIITHINDVEQNEFIKNADKDTFIIIFTNSGNYIKKYQLITTGNIEKNVFKNTKAKIVVITSNSEMEKHPYVDLCITYRHASSIQTHPILFQLITDFIASRYRKKKIEQLKV</sequence>
<dbReference type="InterPro" id="IPR001347">
    <property type="entry name" value="SIS_dom"/>
</dbReference>
<accession>V7IAH8</accession>
<dbReference type="eggNOG" id="COG1737">
    <property type="taxonomic scope" value="Bacteria"/>
</dbReference>
<dbReference type="GO" id="GO:0097367">
    <property type="term" value="F:carbohydrate derivative binding"/>
    <property type="evidence" value="ECO:0007669"/>
    <property type="project" value="InterPro"/>
</dbReference>
<evidence type="ECO:0000259" key="1">
    <source>
        <dbReference type="PROSITE" id="PS51071"/>
    </source>
</evidence>
<reference evidence="3 4" key="1">
    <citation type="journal article" date="2014" name="Genome Announc.">
        <title>Genome Sequence of Youngiibacter fragilis, the Type Strain of the Genus Youngiibacter.</title>
        <authorList>
            <person name="Wawrik C.B."/>
            <person name="Callaghan A.V."/>
            <person name="Stamps B.W."/>
            <person name="Wawrik B."/>
        </authorList>
    </citation>
    <scope>NUCLEOTIDE SEQUENCE [LARGE SCALE GENOMIC DNA]</scope>
    <source>
        <strain evidence="3 4">232.1</strain>
    </source>
</reference>
<dbReference type="SUPFAM" id="SSF53697">
    <property type="entry name" value="SIS domain"/>
    <property type="match status" value="1"/>
</dbReference>
<dbReference type="PROSITE" id="PS51071">
    <property type="entry name" value="HTH_RPIR"/>
    <property type="match status" value="1"/>
</dbReference>
<dbReference type="STRING" id="994573.T472_0201585"/>
<dbReference type="PANTHER" id="PTHR30514:SF1">
    <property type="entry name" value="HTH-TYPE TRANSCRIPTIONAL REGULATOR HEXR-RELATED"/>
    <property type="match status" value="1"/>
</dbReference>
<protein>
    <submittedName>
        <fullName evidence="3">RpiR family transcriptional regulator</fullName>
    </submittedName>
</protein>
<dbReference type="InterPro" id="IPR046348">
    <property type="entry name" value="SIS_dom_sf"/>
</dbReference>
<evidence type="ECO:0000259" key="2">
    <source>
        <dbReference type="PROSITE" id="PS51464"/>
    </source>
</evidence>
<dbReference type="AlphaFoldDB" id="V7IAH8"/>
<organism evidence="3 4">
    <name type="scientific">Youngiibacter fragilis 232.1</name>
    <dbReference type="NCBI Taxonomy" id="994573"/>
    <lineage>
        <taxon>Bacteria</taxon>
        <taxon>Bacillati</taxon>
        <taxon>Bacillota</taxon>
        <taxon>Clostridia</taxon>
        <taxon>Eubacteriales</taxon>
        <taxon>Clostridiaceae</taxon>
        <taxon>Youngiibacter</taxon>
    </lineage>
</organism>
<dbReference type="InterPro" id="IPR009057">
    <property type="entry name" value="Homeodomain-like_sf"/>
</dbReference>
<dbReference type="InterPro" id="IPR000281">
    <property type="entry name" value="HTH_RpiR"/>
</dbReference>
<dbReference type="InterPro" id="IPR036388">
    <property type="entry name" value="WH-like_DNA-bd_sf"/>
</dbReference>
<dbReference type="OrthoDB" id="3684496at2"/>
<dbReference type="PANTHER" id="PTHR30514">
    <property type="entry name" value="GLUCOKINASE"/>
    <property type="match status" value="1"/>
</dbReference>
<dbReference type="PROSITE" id="PS51464">
    <property type="entry name" value="SIS"/>
    <property type="match status" value="1"/>
</dbReference>
<dbReference type="PATRIC" id="fig|994573.3.peg.297"/>
<dbReference type="SUPFAM" id="SSF46689">
    <property type="entry name" value="Homeodomain-like"/>
    <property type="match status" value="1"/>
</dbReference>
<dbReference type="Gene3D" id="1.10.10.10">
    <property type="entry name" value="Winged helix-like DNA-binding domain superfamily/Winged helix DNA-binding domain"/>
    <property type="match status" value="1"/>
</dbReference>
<dbReference type="GO" id="GO:0003700">
    <property type="term" value="F:DNA-binding transcription factor activity"/>
    <property type="evidence" value="ECO:0007669"/>
    <property type="project" value="InterPro"/>
</dbReference>
<comment type="caution">
    <text evidence="3">The sequence shown here is derived from an EMBL/GenBank/DDBJ whole genome shotgun (WGS) entry which is preliminary data.</text>
</comment>
<evidence type="ECO:0000313" key="3">
    <source>
        <dbReference type="EMBL" id="ETA82349.1"/>
    </source>
</evidence>
<dbReference type="InterPro" id="IPR047640">
    <property type="entry name" value="RpiR-like"/>
</dbReference>
<evidence type="ECO:0000313" key="4">
    <source>
        <dbReference type="Proteomes" id="UP000017747"/>
    </source>
</evidence>
<feature type="domain" description="SIS" evidence="2">
    <location>
        <begin position="125"/>
        <end position="267"/>
    </location>
</feature>
<dbReference type="RefSeq" id="WP_023385334.1">
    <property type="nucleotide sequence ID" value="NZ_AXUN02000024.1"/>
</dbReference>
<gene>
    <name evidence="3" type="ORF">T472_0201585</name>
</gene>
<keyword evidence="4" id="KW-1185">Reference proteome</keyword>
<dbReference type="Proteomes" id="UP000017747">
    <property type="component" value="Unassembled WGS sequence"/>
</dbReference>
<dbReference type="Gene3D" id="3.40.50.10490">
    <property type="entry name" value="Glucose-6-phosphate isomerase like protein, domain 1"/>
    <property type="match status" value="1"/>
</dbReference>
<dbReference type="EMBL" id="AXUN02000024">
    <property type="protein sequence ID" value="ETA82349.1"/>
    <property type="molecule type" value="Genomic_DNA"/>
</dbReference>
<proteinExistence type="predicted"/>
<dbReference type="Pfam" id="PF01418">
    <property type="entry name" value="HTH_6"/>
    <property type="match status" value="1"/>
</dbReference>
<name>V7IAH8_9CLOT</name>
<dbReference type="GO" id="GO:0003677">
    <property type="term" value="F:DNA binding"/>
    <property type="evidence" value="ECO:0007669"/>
    <property type="project" value="InterPro"/>
</dbReference>
<dbReference type="GO" id="GO:1901135">
    <property type="term" value="P:carbohydrate derivative metabolic process"/>
    <property type="evidence" value="ECO:0007669"/>
    <property type="project" value="InterPro"/>
</dbReference>
<feature type="domain" description="HTH rpiR-type" evidence="1">
    <location>
        <begin position="4"/>
        <end position="80"/>
    </location>
</feature>